<evidence type="ECO:0000313" key="3">
    <source>
        <dbReference type="Proteomes" id="UP000716291"/>
    </source>
</evidence>
<protein>
    <recommendedName>
        <fullName evidence="1">Tc1-like transposase DDE domain-containing protein</fullName>
    </recommendedName>
</protein>
<name>A0A9P6WYT6_RHIOR</name>
<dbReference type="Gene3D" id="3.30.420.10">
    <property type="entry name" value="Ribonuclease H-like superfamily/Ribonuclease H"/>
    <property type="match status" value="1"/>
</dbReference>
<evidence type="ECO:0000259" key="1">
    <source>
        <dbReference type="Pfam" id="PF13358"/>
    </source>
</evidence>
<accession>A0A9P6WYT6</accession>
<feature type="domain" description="Tc1-like transposase DDE" evidence="1">
    <location>
        <begin position="11"/>
        <end position="64"/>
    </location>
</feature>
<dbReference type="EMBL" id="JAANQT010002948">
    <property type="protein sequence ID" value="KAG1301623.1"/>
    <property type="molecule type" value="Genomic_DNA"/>
</dbReference>
<dbReference type="InterPro" id="IPR038717">
    <property type="entry name" value="Tc1-like_DDE_dom"/>
</dbReference>
<dbReference type="OrthoDB" id="2201966at2759"/>
<dbReference type="InterPro" id="IPR036397">
    <property type="entry name" value="RNaseH_sf"/>
</dbReference>
<comment type="caution">
    <text evidence="2">The sequence shown here is derived from an EMBL/GenBank/DDBJ whole genome shotgun (WGS) entry which is preliminary data.</text>
</comment>
<gene>
    <name evidence="2" type="ORF">G6F64_011635</name>
</gene>
<sequence>MDNLDQINMKECYLVVDNIVVHKVNKVQELIASSGYKVAYLPPYLPFLNPIGLFWSKIKGNIRRDCISVDDNLSLRITEAAKKIIQEDRANWISHSQSFFDTCLTLESILYVNPAIDHILKDGITFENDAVRLSPCQALDPAVPLVRLRLLKMNLEPYGFVLDLGILRESHTGTYMSTGYAILSAPKNDDRFSPFLTIFLGTSQKMKAFMLCGVTCPLTVAIAMLKDMLSLIAPKNVHPCLLELSC</sequence>
<reference evidence="2" key="1">
    <citation type="journal article" date="2020" name="Microb. Genom.">
        <title>Genetic diversity of clinical and environmental Mucorales isolates obtained from an investigation of mucormycosis cases among solid organ transplant recipients.</title>
        <authorList>
            <person name="Nguyen M.H."/>
            <person name="Kaul D."/>
            <person name="Muto C."/>
            <person name="Cheng S.J."/>
            <person name="Richter R.A."/>
            <person name="Bruno V.M."/>
            <person name="Liu G."/>
            <person name="Beyhan S."/>
            <person name="Sundermann A.J."/>
            <person name="Mounaud S."/>
            <person name="Pasculle A.W."/>
            <person name="Nierman W.C."/>
            <person name="Driscoll E."/>
            <person name="Cumbie R."/>
            <person name="Clancy C.J."/>
            <person name="Dupont C.L."/>
        </authorList>
    </citation>
    <scope>NUCLEOTIDE SEQUENCE</scope>
    <source>
        <strain evidence="2">GL11</strain>
    </source>
</reference>
<dbReference type="Pfam" id="PF13358">
    <property type="entry name" value="DDE_3"/>
    <property type="match status" value="1"/>
</dbReference>
<dbReference type="Proteomes" id="UP000716291">
    <property type="component" value="Unassembled WGS sequence"/>
</dbReference>
<dbReference type="AlphaFoldDB" id="A0A9P6WYT6"/>
<organism evidence="2 3">
    <name type="scientific">Rhizopus oryzae</name>
    <name type="common">Mucormycosis agent</name>
    <name type="synonym">Rhizopus arrhizus var. delemar</name>
    <dbReference type="NCBI Taxonomy" id="64495"/>
    <lineage>
        <taxon>Eukaryota</taxon>
        <taxon>Fungi</taxon>
        <taxon>Fungi incertae sedis</taxon>
        <taxon>Mucoromycota</taxon>
        <taxon>Mucoromycotina</taxon>
        <taxon>Mucoromycetes</taxon>
        <taxon>Mucorales</taxon>
        <taxon>Mucorineae</taxon>
        <taxon>Rhizopodaceae</taxon>
        <taxon>Rhizopus</taxon>
    </lineage>
</organism>
<proteinExistence type="predicted"/>
<dbReference type="GO" id="GO:0003676">
    <property type="term" value="F:nucleic acid binding"/>
    <property type="evidence" value="ECO:0007669"/>
    <property type="project" value="InterPro"/>
</dbReference>
<evidence type="ECO:0000313" key="2">
    <source>
        <dbReference type="EMBL" id="KAG1301623.1"/>
    </source>
</evidence>
<keyword evidence="3" id="KW-1185">Reference proteome</keyword>